<keyword evidence="3 8" id="KW-0812">Transmembrane</keyword>
<dbReference type="GO" id="GO:0005886">
    <property type="term" value="C:plasma membrane"/>
    <property type="evidence" value="ECO:0007669"/>
    <property type="project" value="TreeGrafter"/>
</dbReference>
<proteinExistence type="predicted"/>
<feature type="transmembrane region" description="Helical" evidence="8">
    <location>
        <begin position="476"/>
        <end position="494"/>
    </location>
</feature>
<reference evidence="10 12" key="1">
    <citation type="journal article" date="2008" name="Genome Biol.">
        <title>The genome sequence of the model ascomycete fungus Podospora anserina.</title>
        <authorList>
            <person name="Espagne E."/>
            <person name="Lespinet O."/>
            <person name="Malagnac F."/>
            <person name="Da Silva C."/>
            <person name="Jaillon O."/>
            <person name="Porcel B.M."/>
            <person name="Couloux A."/>
            <person name="Aury J.-M."/>
            <person name="Segurens B."/>
            <person name="Poulain J."/>
            <person name="Anthouard V."/>
            <person name="Grossetete S."/>
            <person name="Khalili H."/>
            <person name="Coppin E."/>
            <person name="Dequard-Chablat M."/>
            <person name="Picard M."/>
            <person name="Contamine V."/>
            <person name="Arnaise S."/>
            <person name="Bourdais A."/>
            <person name="Berteaux-Lecellier V."/>
            <person name="Gautheret D."/>
            <person name="de Vries R.P."/>
            <person name="Battaglia E."/>
            <person name="Coutinho P.M."/>
            <person name="Danchin E.G.J."/>
            <person name="Henrissat B."/>
            <person name="El Khoury R."/>
            <person name="Sainsard-Chanet A."/>
            <person name="Boivin A."/>
            <person name="Pinan-Lucarre B."/>
            <person name="Sellem C.H."/>
            <person name="Debuchy R."/>
            <person name="Wincker P."/>
            <person name="Weissenbach J."/>
            <person name="Silar P."/>
        </authorList>
    </citation>
    <scope>NUCLEOTIDE SEQUENCE [LARGE SCALE GENOMIC DNA]</scope>
    <source>
        <strain evidence="12">S / ATCC MYA-4624 / DSM 980 / FGSC 10383</strain>
        <strain evidence="10">S mat+</strain>
    </source>
</reference>
<dbReference type="PROSITE" id="PS50850">
    <property type="entry name" value="MFS"/>
    <property type="match status" value="1"/>
</dbReference>
<evidence type="ECO:0000313" key="10">
    <source>
        <dbReference type="EMBL" id="CAP62326.1"/>
    </source>
</evidence>
<evidence type="ECO:0000256" key="8">
    <source>
        <dbReference type="SAM" id="Phobius"/>
    </source>
</evidence>
<evidence type="ECO:0000313" key="12">
    <source>
        <dbReference type="Proteomes" id="UP000001197"/>
    </source>
</evidence>
<evidence type="ECO:0000256" key="6">
    <source>
        <dbReference type="ARBA" id="ARBA00023180"/>
    </source>
</evidence>
<dbReference type="KEGG" id="pan:PODANSg1566"/>
<dbReference type="GO" id="GO:0022857">
    <property type="term" value="F:transmembrane transporter activity"/>
    <property type="evidence" value="ECO:0007669"/>
    <property type="project" value="InterPro"/>
</dbReference>
<organism evidence="10">
    <name type="scientific">Podospora anserina (strain S / ATCC MYA-4624 / DSM 980 / FGSC 10383)</name>
    <name type="common">Pleurage anserina</name>
    <dbReference type="NCBI Taxonomy" id="515849"/>
    <lineage>
        <taxon>Eukaryota</taxon>
        <taxon>Fungi</taxon>
        <taxon>Dikarya</taxon>
        <taxon>Ascomycota</taxon>
        <taxon>Pezizomycotina</taxon>
        <taxon>Sordariomycetes</taxon>
        <taxon>Sordariomycetidae</taxon>
        <taxon>Sordariales</taxon>
        <taxon>Podosporaceae</taxon>
        <taxon>Podospora</taxon>
        <taxon>Podospora anserina</taxon>
    </lineage>
</organism>
<evidence type="ECO:0000256" key="5">
    <source>
        <dbReference type="ARBA" id="ARBA00023136"/>
    </source>
</evidence>
<reference evidence="11" key="4">
    <citation type="submission" date="2015-04" db="EMBL/GenBank/DDBJ databases">
        <title>Maintaining two mating types: Structure of the mating type locus and its role in heterokaryosis in Podospora anserina.</title>
        <authorList>
            <person name="Grognet P."/>
            <person name="Bidard F."/>
            <person name="Kuchly C."/>
            <person name="Chan Ho Tong L."/>
            <person name="Coppin E."/>
            <person name="Ait Benkhali J."/>
            <person name="Couloux A."/>
            <person name="Wincker P."/>
            <person name="Debuchy R."/>
            <person name="Silar P."/>
        </authorList>
    </citation>
    <scope>NUCLEOTIDE SEQUENCE</scope>
</reference>
<evidence type="ECO:0000256" key="4">
    <source>
        <dbReference type="ARBA" id="ARBA00022989"/>
    </source>
</evidence>
<evidence type="ECO:0000259" key="9">
    <source>
        <dbReference type="PROSITE" id="PS50850"/>
    </source>
</evidence>
<feature type="transmembrane region" description="Helical" evidence="8">
    <location>
        <begin position="409"/>
        <end position="428"/>
    </location>
</feature>
<feature type="transmembrane region" description="Helical" evidence="8">
    <location>
        <begin position="148"/>
        <end position="168"/>
    </location>
</feature>
<dbReference type="VEuPathDB" id="FungiDB:PODANS_0_200"/>
<name>B2AFV5_PODAN</name>
<dbReference type="InterPro" id="IPR020846">
    <property type="entry name" value="MFS_dom"/>
</dbReference>
<evidence type="ECO:0000256" key="1">
    <source>
        <dbReference type="ARBA" id="ARBA00004141"/>
    </source>
</evidence>
<evidence type="ECO:0000256" key="3">
    <source>
        <dbReference type="ARBA" id="ARBA00022692"/>
    </source>
</evidence>
<gene>
    <name evidence="10" type="ORF">PODANS_0_200</name>
</gene>
<comment type="subcellular location">
    <subcellularLocation>
        <location evidence="1">Membrane</location>
        <topology evidence="1">Multi-pass membrane protein</topology>
    </subcellularLocation>
</comment>
<feature type="compositionally biased region" description="Basic and acidic residues" evidence="7">
    <location>
        <begin position="1"/>
        <end position="16"/>
    </location>
</feature>
<feature type="compositionally biased region" description="Low complexity" evidence="7">
    <location>
        <begin position="17"/>
        <end position="35"/>
    </location>
</feature>
<dbReference type="eggNOG" id="KOG0254">
    <property type="taxonomic scope" value="Eukaryota"/>
</dbReference>
<dbReference type="GeneID" id="6188685"/>
<dbReference type="RefSeq" id="XP_001904544.1">
    <property type="nucleotide sequence ID" value="XM_001904509.1"/>
</dbReference>
<dbReference type="PANTHER" id="PTHR23501:SF187">
    <property type="entry name" value="MAJOR FACILITATOR SUPERFAMILY (MFS) PROFILE DOMAIN-CONTAINING PROTEIN"/>
    <property type="match status" value="1"/>
</dbReference>
<dbReference type="EMBL" id="CU633463">
    <property type="protein sequence ID" value="CAP62326.1"/>
    <property type="molecule type" value="Genomic_DNA"/>
</dbReference>
<dbReference type="AlphaFoldDB" id="B2AFV5"/>
<feature type="compositionally biased region" description="Polar residues" evidence="7">
    <location>
        <begin position="43"/>
        <end position="55"/>
    </location>
</feature>
<feature type="transmembrane region" description="Helical" evidence="8">
    <location>
        <begin position="278"/>
        <end position="295"/>
    </location>
</feature>
<evidence type="ECO:0000256" key="2">
    <source>
        <dbReference type="ARBA" id="ARBA00022448"/>
    </source>
</evidence>
<feature type="transmembrane region" description="Helical" evidence="8">
    <location>
        <begin position="434"/>
        <end position="456"/>
    </location>
</feature>
<keyword evidence="4 8" id="KW-1133">Transmembrane helix</keyword>
<protein>
    <submittedName>
        <fullName evidence="11">Multidrug transporter</fullName>
    </submittedName>
    <submittedName>
        <fullName evidence="10">Podospora anserina S mat+ genomic DNA chromosome 6, supercontig 3</fullName>
    </submittedName>
</protein>
<feature type="transmembrane region" description="Helical" evidence="8">
    <location>
        <begin position="344"/>
        <end position="363"/>
    </location>
</feature>
<dbReference type="PRINTS" id="PR01036">
    <property type="entry name" value="TCRTETB"/>
</dbReference>
<dbReference type="SUPFAM" id="SSF103473">
    <property type="entry name" value="MFS general substrate transporter"/>
    <property type="match status" value="1"/>
</dbReference>
<evidence type="ECO:0000313" key="11">
    <source>
        <dbReference type="EMBL" id="CDP31276.1"/>
    </source>
</evidence>
<feature type="transmembrane region" description="Helical" evidence="8">
    <location>
        <begin position="550"/>
        <end position="568"/>
    </location>
</feature>
<dbReference type="InterPro" id="IPR036259">
    <property type="entry name" value="MFS_trans_sf"/>
</dbReference>
<sequence>MATQTPDRKSDLDRDPAIAAATTASTSSMAPPVSVSRDDNDTENSSDGNGNNSKTGGAKDKADSGVTDFKPSPRFWAILITCAIIALLSALENTVITTALPHIVTELEIGENYVWITNVFFLTGYVLQSSAAVQPLFGQLANIYGRRWVTMAIVAFFTLGSGISGGATNGAMLIAGRAVQGIGSGGLYIIIDIIISDLVPLRVRGNYMSVVLLTYTFGMGIGPWVGGIITERTTWRWVFYLTLPIGGASMVMIFLFVRTAYNRSESHLQKLARIDYTGNVILMASTVAILYATTYGGTTHPWSSGHILSPLLIGFAGFVLFGFYETKAKEPVVPPNLFKNRTVVIIFIATFLNSMALYWNLFFLPVYFQAVLGASAAQAGVDILPAILTSLPFSIISVLMLVRWGQYKPLHIFGFAVSVIGNGLFTLLDRETTTAEWAIFQIIKAIGSGFVLNTLLPAVQAQTLERHQASTTSAFAFVRSFGSIWGVAIPAAIFNNRFSQLAWRIEDPAARDLFQGGNRAYENAYVSFIGSFPKPTRDQIVGVYQDALKLLWQIAIAFAAVNFLIVLFEERVPLRTKLETEYGLEEEKKKESQKEAEGVAAVDVEKEAADTVVANELKTGDVA</sequence>
<dbReference type="Gene3D" id="1.20.1250.20">
    <property type="entry name" value="MFS general substrate transporter like domains"/>
    <property type="match status" value="1"/>
</dbReference>
<reference evidence="12" key="3">
    <citation type="journal article" date="2014" name="Genetics">
        <title>Maintaining two mating types: Structure of the mating type locus and its role in heterokaryosis in Podospora anserina.</title>
        <authorList>
            <person name="Grognet P."/>
            <person name="Bidard F."/>
            <person name="Kuchly C."/>
            <person name="Tong L.C.H."/>
            <person name="Coppin E."/>
            <person name="Benkhali J.A."/>
            <person name="Couloux A."/>
            <person name="Wincker P."/>
            <person name="Debuchy R."/>
            <person name="Silar P."/>
        </authorList>
    </citation>
    <scope>GENOME REANNOTATION</scope>
    <source>
        <strain evidence="12">S / ATCC MYA-4624 / DSM 980 / FGSC 10383</strain>
    </source>
</reference>
<dbReference type="InterPro" id="IPR011701">
    <property type="entry name" value="MFS"/>
</dbReference>
<dbReference type="EMBL" id="FO904941">
    <property type="protein sequence ID" value="CDP31276.1"/>
    <property type="molecule type" value="Genomic_DNA"/>
</dbReference>
<keyword evidence="6" id="KW-0325">Glycoprotein</keyword>
<feature type="domain" description="Major facilitator superfamily (MFS) profile" evidence="9">
    <location>
        <begin position="78"/>
        <end position="577"/>
    </location>
</feature>
<keyword evidence="2" id="KW-0813">Transport</keyword>
<dbReference type="FunCoup" id="B2AFV5">
    <property type="interactions" value="26"/>
</dbReference>
<feature type="transmembrane region" description="Helical" evidence="8">
    <location>
        <begin position="113"/>
        <end position="136"/>
    </location>
</feature>
<feature type="region of interest" description="Disordered" evidence="7">
    <location>
        <begin position="1"/>
        <end position="65"/>
    </location>
</feature>
<dbReference type="OrthoDB" id="10021397at2759"/>
<accession>B2AFV5</accession>
<feature type="transmembrane region" description="Helical" evidence="8">
    <location>
        <begin position="237"/>
        <end position="257"/>
    </location>
</feature>
<dbReference type="PANTHER" id="PTHR23501">
    <property type="entry name" value="MAJOR FACILITATOR SUPERFAMILY"/>
    <property type="match status" value="1"/>
</dbReference>
<dbReference type="Gene3D" id="1.20.1720.10">
    <property type="entry name" value="Multidrug resistance protein D"/>
    <property type="match status" value="1"/>
</dbReference>
<dbReference type="Proteomes" id="UP000001197">
    <property type="component" value="Chromosome 6"/>
</dbReference>
<feature type="transmembrane region" description="Helical" evidence="8">
    <location>
        <begin position="75"/>
        <end position="101"/>
    </location>
</feature>
<feature type="transmembrane region" description="Helical" evidence="8">
    <location>
        <begin position="174"/>
        <end position="195"/>
    </location>
</feature>
<dbReference type="HOGENOM" id="CLU_000960_22_0_1"/>
<reference evidence="10" key="2">
    <citation type="submission" date="2008-07" db="EMBL/GenBank/DDBJ databases">
        <authorList>
            <person name="Genoscope - CEA"/>
        </authorList>
    </citation>
    <scope>NUCLEOTIDE SEQUENCE</scope>
    <source>
        <strain evidence="10">S mat+</strain>
    </source>
</reference>
<dbReference type="Pfam" id="PF07690">
    <property type="entry name" value="MFS_1"/>
    <property type="match status" value="1"/>
</dbReference>
<evidence type="ECO:0000256" key="7">
    <source>
        <dbReference type="SAM" id="MobiDB-lite"/>
    </source>
</evidence>
<feature type="transmembrane region" description="Helical" evidence="8">
    <location>
        <begin position="207"/>
        <end position="225"/>
    </location>
</feature>
<keyword evidence="12" id="KW-1185">Reference proteome</keyword>
<feature type="transmembrane region" description="Helical" evidence="8">
    <location>
        <begin position="383"/>
        <end position="402"/>
    </location>
</feature>
<keyword evidence="5 8" id="KW-0472">Membrane</keyword>
<feature type="transmembrane region" description="Helical" evidence="8">
    <location>
        <begin position="307"/>
        <end position="324"/>
    </location>
</feature>